<evidence type="ECO:0000313" key="4">
    <source>
        <dbReference type="EMBL" id="KHM52882.1"/>
    </source>
</evidence>
<keyword evidence="5" id="KW-1185">Reference proteome</keyword>
<accession>A0A0B2K470</accession>
<dbReference type="GO" id="GO:0043856">
    <property type="term" value="F:anti-sigma factor antagonist activity"/>
    <property type="evidence" value="ECO:0007669"/>
    <property type="project" value="InterPro"/>
</dbReference>
<name>A0A0B2K470_9FIRM</name>
<dbReference type="eggNOG" id="COG1366">
    <property type="taxonomic scope" value="Bacteria"/>
</dbReference>
<dbReference type="PROSITE" id="PS50801">
    <property type="entry name" value="STAS"/>
    <property type="match status" value="1"/>
</dbReference>
<evidence type="ECO:0000313" key="5">
    <source>
        <dbReference type="Proteomes" id="UP000030993"/>
    </source>
</evidence>
<dbReference type="AlphaFoldDB" id="A0A0B2K470"/>
<evidence type="ECO:0000256" key="2">
    <source>
        <dbReference type="RuleBase" id="RU003749"/>
    </source>
</evidence>
<dbReference type="InterPro" id="IPR002645">
    <property type="entry name" value="STAS_dom"/>
</dbReference>
<dbReference type="SUPFAM" id="SSF52091">
    <property type="entry name" value="SpoIIaa-like"/>
    <property type="match status" value="1"/>
</dbReference>
<dbReference type="CDD" id="cd07043">
    <property type="entry name" value="STAS_anti-anti-sigma_factors"/>
    <property type="match status" value="1"/>
</dbReference>
<dbReference type="STRING" id="82374.NZ47_02125"/>
<proteinExistence type="inferred from homology"/>
<dbReference type="NCBIfam" id="TIGR00377">
    <property type="entry name" value="ant_ant_sig"/>
    <property type="match status" value="1"/>
</dbReference>
<dbReference type="RefSeq" id="WP_027397011.1">
    <property type="nucleotide sequence ID" value="NZ_JSCE01000040.1"/>
</dbReference>
<organism evidence="4 5">
    <name type="scientific">Anaerovibrio lipolyticus</name>
    <dbReference type="NCBI Taxonomy" id="82374"/>
    <lineage>
        <taxon>Bacteria</taxon>
        <taxon>Bacillati</taxon>
        <taxon>Bacillota</taxon>
        <taxon>Negativicutes</taxon>
        <taxon>Selenomonadales</taxon>
        <taxon>Selenomonadaceae</taxon>
        <taxon>Anaerovibrio</taxon>
    </lineage>
</organism>
<sequence>MEIKKELTGNKLKISLEGRLDAVSAGDLDKVIQSDLNGVEELIFDFADLDFVASAGLRVLLVAQKRMNKQGTMKIFHVNEDVMDVLEMTGFSNFLDIVD</sequence>
<protein>
    <recommendedName>
        <fullName evidence="2">Anti-sigma factor antagonist</fullName>
    </recommendedName>
</protein>
<comment type="caution">
    <text evidence="4">The sequence shown here is derived from an EMBL/GenBank/DDBJ whole genome shotgun (WGS) entry which is preliminary data.</text>
</comment>
<dbReference type="InterPro" id="IPR036513">
    <property type="entry name" value="STAS_dom_sf"/>
</dbReference>
<comment type="similarity">
    <text evidence="1 2">Belongs to the anti-sigma-factor antagonist family.</text>
</comment>
<dbReference type="Proteomes" id="UP000030993">
    <property type="component" value="Unassembled WGS sequence"/>
</dbReference>
<evidence type="ECO:0000256" key="1">
    <source>
        <dbReference type="ARBA" id="ARBA00009013"/>
    </source>
</evidence>
<dbReference type="PANTHER" id="PTHR33495">
    <property type="entry name" value="ANTI-SIGMA FACTOR ANTAGONIST TM_1081-RELATED-RELATED"/>
    <property type="match status" value="1"/>
</dbReference>
<feature type="domain" description="STAS" evidence="3">
    <location>
        <begin position="1"/>
        <end position="99"/>
    </location>
</feature>
<reference evidence="4 5" key="1">
    <citation type="journal article" date="2013" name="PLoS ONE">
        <title>Identification and characterization of three novel lipases belonging to families II and V from Anaerovibrio lipolyticus 5ST.</title>
        <authorList>
            <person name="Prive F."/>
            <person name="Kaderbhai N.N."/>
            <person name="Girdwood S."/>
            <person name="Worgan H.J."/>
            <person name="Pinloche E."/>
            <person name="Scollan N.D."/>
            <person name="Huws S.A."/>
            <person name="Newbold C.J."/>
        </authorList>
    </citation>
    <scope>NUCLEOTIDE SEQUENCE [LARGE SCALE GENOMIC DNA]</scope>
    <source>
        <strain evidence="4 5">5S</strain>
    </source>
</reference>
<gene>
    <name evidence="4" type="ORF">NZ47_02125</name>
</gene>
<dbReference type="EMBL" id="JSCE01000040">
    <property type="protein sequence ID" value="KHM52882.1"/>
    <property type="molecule type" value="Genomic_DNA"/>
</dbReference>
<dbReference type="Gene3D" id="3.30.750.24">
    <property type="entry name" value="STAS domain"/>
    <property type="match status" value="1"/>
</dbReference>
<evidence type="ECO:0000259" key="3">
    <source>
        <dbReference type="PROSITE" id="PS50801"/>
    </source>
</evidence>
<dbReference type="Pfam" id="PF01740">
    <property type="entry name" value="STAS"/>
    <property type="match status" value="1"/>
</dbReference>
<dbReference type="InterPro" id="IPR003658">
    <property type="entry name" value="Anti-sigma_ant"/>
</dbReference>